<keyword evidence="3" id="KW-0012">Acyltransferase</keyword>
<dbReference type="Proteomes" id="UP000730482">
    <property type="component" value="Unassembled WGS sequence"/>
</dbReference>
<dbReference type="SUPFAM" id="SSF56317">
    <property type="entry name" value="Carbon-nitrogen hydrolase"/>
    <property type="match status" value="1"/>
</dbReference>
<gene>
    <name evidence="3" type="ORF">KGQ19_25880</name>
</gene>
<evidence type="ECO:0000313" key="3">
    <source>
        <dbReference type="EMBL" id="MBS2550303.1"/>
    </source>
</evidence>
<protein>
    <submittedName>
        <fullName evidence="3">Acyltransferase</fullName>
    </submittedName>
</protein>
<organism evidence="3 4">
    <name type="scientific">Catenulispora pinistramenti</name>
    <dbReference type="NCBI Taxonomy" id="2705254"/>
    <lineage>
        <taxon>Bacteria</taxon>
        <taxon>Bacillati</taxon>
        <taxon>Actinomycetota</taxon>
        <taxon>Actinomycetes</taxon>
        <taxon>Catenulisporales</taxon>
        <taxon>Catenulisporaceae</taxon>
        <taxon>Catenulispora</taxon>
    </lineage>
</organism>
<dbReference type="Pfam" id="PF00795">
    <property type="entry name" value="CN_hydrolase"/>
    <property type="match status" value="1"/>
</dbReference>
<keyword evidence="4" id="KW-1185">Reference proteome</keyword>
<dbReference type="EMBL" id="JAAFYZ010000098">
    <property type="protein sequence ID" value="MBS2550303.1"/>
    <property type="molecule type" value="Genomic_DNA"/>
</dbReference>
<dbReference type="GO" id="GO:0016746">
    <property type="term" value="F:acyltransferase activity"/>
    <property type="evidence" value="ECO:0007669"/>
    <property type="project" value="UniProtKB-KW"/>
</dbReference>
<dbReference type="InterPro" id="IPR050345">
    <property type="entry name" value="Aliph_Amidase/BUP"/>
</dbReference>
<dbReference type="Gene3D" id="3.60.110.10">
    <property type="entry name" value="Carbon-nitrogen hydrolase"/>
    <property type="match status" value="1"/>
</dbReference>
<feature type="domain" description="CN hydrolase" evidence="2">
    <location>
        <begin position="2"/>
        <end position="274"/>
    </location>
</feature>
<dbReference type="InterPro" id="IPR036526">
    <property type="entry name" value="C-N_Hydrolase_sf"/>
</dbReference>
<keyword evidence="3" id="KW-0808">Transferase</keyword>
<comment type="caution">
    <text evidence="3">The sequence shown here is derived from an EMBL/GenBank/DDBJ whole genome shotgun (WGS) entry which is preliminary data.</text>
</comment>
<keyword evidence="1" id="KW-0378">Hydrolase</keyword>
<dbReference type="InterPro" id="IPR003010">
    <property type="entry name" value="C-N_Hydrolase"/>
</dbReference>
<evidence type="ECO:0000256" key="1">
    <source>
        <dbReference type="ARBA" id="ARBA00022801"/>
    </source>
</evidence>
<accession>A0ABS5KW76</accession>
<dbReference type="PANTHER" id="PTHR43674:SF2">
    <property type="entry name" value="BETA-UREIDOPROPIONASE"/>
    <property type="match status" value="1"/>
</dbReference>
<evidence type="ECO:0000313" key="4">
    <source>
        <dbReference type="Proteomes" id="UP000730482"/>
    </source>
</evidence>
<reference evidence="3 4" key="1">
    <citation type="submission" date="2020-02" db="EMBL/GenBank/DDBJ databases">
        <title>Acidophilic actinobacteria isolated from forest soil.</title>
        <authorList>
            <person name="Golinska P."/>
        </authorList>
    </citation>
    <scope>NUCLEOTIDE SEQUENCE [LARGE SCALE GENOMIC DNA]</scope>
    <source>
        <strain evidence="3 4">NL8</strain>
    </source>
</reference>
<proteinExistence type="predicted"/>
<dbReference type="PANTHER" id="PTHR43674">
    <property type="entry name" value="NITRILASE C965.09-RELATED"/>
    <property type="match status" value="1"/>
</dbReference>
<dbReference type="PROSITE" id="PS50263">
    <property type="entry name" value="CN_HYDROLASE"/>
    <property type="match status" value="1"/>
</dbReference>
<name>A0ABS5KW76_9ACTN</name>
<sequence length="307" mass="33395">MIRVATVQFEPRPGDKEYNLARVERFARAAAEDGVQFAALPELCLVGNRHLTKRSAEELRAIAEPEDGPSITRVRKLAHQLGIGIAVGLVAERGGLLFNAYAVCLPDGTVHIHRKLHTSGYPGISEGDGYTVFDTPWGVRVGVLICLDNNIVENVRTTAVLGTQILLAPHQTGGTHTMVPFGENPLPSSLWENRAEDPAAVRAAFDGPTGRDWLLRHLPTRAHDNGMFIVFSNGVGRDDDELRTGGAMVVDPRGQILTESRSIEDDMVTADLDMDLVTGSVGRWWMKARRPELYASLAAARSSAGSR</sequence>
<evidence type="ECO:0000259" key="2">
    <source>
        <dbReference type="PROSITE" id="PS50263"/>
    </source>
</evidence>